<sequence length="129" mass="14246">MKENVTKGDNNKGSPWNLINVQLRSFLNAQMNRPNERKKPCHSSGVPSTAEATTSGEEDGETKEDTRDNTNLEDHTCANIMLDLGWIMLTTPELSVIGTGQVTATILWDVADWGGMRFDMKEGVKYGGE</sequence>
<evidence type="ECO:0000313" key="3">
    <source>
        <dbReference type="Proteomes" id="UP000696280"/>
    </source>
</evidence>
<gene>
    <name evidence="2" type="ORF">HYFRA_00006285</name>
</gene>
<feature type="compositionally biased region" description="Polar residues" evidence="1">
    <location>
        <begin position="45"/>
        <end position="55"/>
    </location>
</feature>
<organism evidence="2 3">
    <name type="scientific">Hymenoscyphus fraxineus</name>
    <dbReference type="NCBI Taxonomy" id="746836"/>
    <lineage>
        <taxon>Eukaryota</taxon>
        <taxon>Fungi</taxon>
        <taxon>Dikarya</taxon>
        <taxon>Ascomycota</taxon>
        <taxon>Pezizomycotina</taxon>
        <taxon>Leotiomycetes</taxon>
        <taxon>Helotiales</taxon>
        <taxon>Helotiaceae</taxon>
        <taxon>Hymenoscyphus</taxon>
    </lineage>
</organism>
<name>A0A9N9LBX1_9HELO</name>
<dbReference type="EMBL" id="CAJVRL010000115">
    <property type="protein sequence ID" value="CAG8961743.1"/>
    <property type="molecule type" value="Genomic_DNA"/>
</dbReference>
<comment type="caution">
    <text evidence="2">The sequence shown here is derived from an EMBL/GenBank/DDBJ whole genome shotgun (WGS) entry which is preliminary data.</text>
</comment>
<feature type="compositionally biased region" description="Basic and acidic residues" evidence="1">
    <location>
        <begin position="63"/>
        <end position="73"/>
    </location>
</feature>
<feature type="region of interest" description="Disordered" evidence="1">
    <location>
        <begin position="30"/>
        <end position="73"/>
    </location>
</feature>
<reference evidence="2" key="1">
    <citation type="submission" date="2021-07" db="EMBL/GenBank/DDBJ databases">
        <authorList>
            <person name="Durling M."/>
        </authorList>
    </citation>
    <scope>NUCLEOTIDE SEQUENCE</scope>
</reference>
<evidence type="ECO:0000313" key="2">
    <source>
        <dbReference type="EMBL" id="CAG8961743.1"/>
    </source>
</evidence>
<dbReference type="AlphaFoldDB" id="A0A9N9LBX1"/>
<proteinExistence type="predicted"/>
<keyword evidence="3" id="KW-1185">Reference proteome</keyword>
<dbReference type="Proteomes" id="UP000696280">
    <property type="component" value="Unassembled WGS sequence"/>
</dbReference>
<protein>
    <submittedName>
        <fullName evidence="2">Uncharacterized protein</fullName>
    </submittedName>
</protein>
<accession>A0A9N9LBX1</accession>
<evidence type="ECO:0000256" key="1">
    <source>
        <dbReference type="SAM" id="MobiDB-lite"/>
    </source>
</evidence>